<keyword evidence="6 7" id="KW-0067">ATP-binding</keyword>
<evidence type="ECO:0000256" key="7">
    <source>
        <dbReference type="PROSITE-ProRule" id="PRU10141"/>
    </source>
</evidence>
<sequence length="345" mass="40014">MEQVVAGRYRVGRKIGSGAFGQIYSAIDEHTQQQVAIKFESVWVNNPYLYFESKMYNYLGGNGMFPRVRWYGRSGKHFTLVMDLLGDSLESLFRRCGGRLSLKTVLMLADQMLNIIEYMHSKSYVHRDIKPANFVMGLGDRSSQVFLIDFGLAKKFRDTNTLEHFPYREQEGLTGTAKFASINAHDGIEITRRDDLESLGYVLIYFLRGSLPWENVIGSTSNYVFQKIRDRKVKTNIEMLCHGLPLEFKNYLRYVHALRFDETPDYTFLKNMFRNLFARQGYRHDYVFDWTYQHLTSSRSSGPPAGQHMPRLNPGRFMHGDPAACSYGRKKKGAWSKVKKFFNSL</sequence>
<dbReference type="Gene3D" id="1.10.510.10">
    <property type="entry name" value="Transferase(Phosphotransferase) domain 1"/>
    <property type="match status" value="1"/>
</dbReference>
<protein>
    <recommendedName>
        <fullName evidence="2">non-specific serine/threonine protein kinase</fullName>
        <ecNumber evidence="2">2.7.11.1</ecNumber>
    </recommendedName>
</protein>
<evidence type="ECO:0000256" key="2">
    <source>
        <dbReference type="ARBA" id="ARBA00012513"/>
    </source>
</evidence>
<dbReference type="EnsemblPlants" id="Kaladp0024s0499.1.v1.1">
    <property type="protein sequence ID" value="Kaladp0024s0499.1.v1.1"/>
    <property type="gene ID" value="Kaladp0024s0499.v1.1"/>
</dbReference>
<evidence type="ECO:0000313" key="11">
    <source>
        <dbReference type="Proteomes" id="UP000594263"/>
    </source>
</evidence>
<feature type="domain" description="Protein kinase" evidence="9">
    <location>
        <begin position="9"/>
        <end position="287"/>
    </location>
</feature>
<dbReference type="InterPro" id="IPR011009">
    <property type="entry name" value="Kinase-like_dom_sf"/>
</dbReference>
<reference evidence="10" key="1">
    <citation type="submission" date="2021-01" db="UniProtKB">
        <authorList>
            <consortium name="EnsemblPlants"/>
        </authorList>
    </citation>
    <scope>IDENTIFICATION</scope>
</reference>
<evidence type="ECO:0000256" key="5">
    <source>
        <dbReference type="ARBA" id="ARBA00022777"/>
    </source>
</evidence>
<dbReference type="EC" id="2.7.11.1" evidence="2"/>
<evidence type="ECO:0000256" key="8">
    <source>
        <dbReference type="RuleBase" id="RU000304"/>
    </source>
</evidence>
<evidence type="ECO:0000256" key="3">
    <source>
        <dbReference type="ARBA" id="ARBA00022679"/>
    </source>
</evidence>
<dbReference type="FunFam" id="1.10.510.10:FF:000596">
    <property type="entry name" value="CK1 family protein kinase"/>
    <property type="match status" value="1"/>
</dbReference>
<dbReference type="InterPro" id="IPR008271">
    <property type="entry name" value="Ser/Thr_kinase_AS"/>
</dbReference>
<dbReference type="GO" id="GO:0004674">
    <property type="term" value="F:protein serine/threonine kinase activity"/>
    <property type="evidence" value="ECO:0007669"/>
    <property type="project" value="UniProtKB-KW"/>
</dbReference>
<dbReference type="PROSITE" id="PS00108">
    <property type="entry name" value="PROTEIN_KINASE_ST"/>
    <property type="match status" value="1"/>
</dbReference>
<evidence type="ECO:0000256" key="4">
    <source>
        <dbReference type="ARBA" id="ARBA00022741"/>
    </source>
</evidence>
<organism evidence="10 11">
    <name type="scientific">Kalanchoe fedtschenkoi</name>
    <name type="common">Lavender scallops</name>
    <name type="synonym">South American air plant</name>
    <dbReference type="NCBI Taxonomy" id="63787"/>
    <lineage>
        <taxon>Eukaryota</taxon>
        <taxon>Viridiplantae</taxon>
        <taxon>Streptophyta</taxon>
        <taxon>Embryophyta</taxon>
        <taxon>Tracheophyta</taxon>
        <taxon>Spermatophyta</taxon>
        <taxon>Magnoliopsida</taxon>
        <taxon>eudicotyledons</taxon>
        <taxon>Gunneridae</taxon>
        <taxon>Pentapetalae</taxon>
        <taxon>Saxifragales</taxon>
        <taxon>Crassulaceae</taxon>
        <taxon>Kalanchoe</taxon>
    </lineage>
</organism>
<evidence type="ECO:0000256" key="1">
    <source>
        <dbReference type="ARBA" id="ARBA00005926"/>
    </source>
</evidence>
<dbReference type="GO" id="GO:0005524">
    <property type="term" value="F:ATP binding"/>
    <property type="evidence" value="ECO:0007669"/>
    <property type="project" value="UniProtKB-UniRule"/>
</dbReference>
<dbReference type="Gramene" id="Kaladp0024s0499.1.v1.1">
    <property type="protein sequence ID" value="Kaladp0024s0499.1.v1.1"/>
    <property type="gene ID" value="Kaladp0024s0499.v1.1"/>
</dbReference>
<dbReference type="PANTHER" id="PTHR11909">
    <property type="entry name" value="CASEIN KINASE-RELATED"/>
    <property type="match status" value="1"/>
</dbReference>
<dbReference type="InterPro" id="IPR000719">
    <property type="entry name" value="Prot_kinase_dom"/>
</dbReference>
<evidence type="ECO:0000259" key="9">
    <source>
        <dbReference type="PROSITE" id="PS50011"/>
    </source>
</evidence>
<keyword evidence="11" id="KW-1185">Reference proteome</keyword>
<dbReference type="SMART" id="SM00220">
    <property type="entry name" value="S_TKc"/>
    <property type="match status" value="1"/>
</dbReference>
<comment type="similarity">
    <text evidence="1">Belongs to the protein kinase superfamily. CK1 Ser/Thr protein kinase family. Casein kinase I subfamily.</text>
</comment>
<dbReference type="InterPro" id="IPR050235">
    <property type="entry name" value="CK1_Ser-Thr_kinase"/>
</dbReference>
<evidence type="ECO:0000256" key="6">
    <source>
        <dbReference type="ARBA" id="ARBA00022840"/>
    </source>
</evidence>
<keyword evidence="5" id="KW-0418">Kinase</keyword>
<dbReference type="PROSITE" id="PS50011">
    <property type="entry name" value="PROTEIN_KINASE_DOM"/>
    <property type="match status" value="1"/>
</dbReference>
<dbReference type="Proteomes" id="UP000594263">
    <property type="component" value="Unplaced"/>
</dbReference>
<dbReference type="AlphaFoldDB" id="A0A7N0ZS86"/>
<dbReference type="SUPFAM" id="SSF56112">
    <property type="entry name" value="Protein kinase-like (PK-like)"/>
    <property type="match status" value="1"/>
</dbReference>
<keyword evidence="3" id="KW-0808">Transferase</keyword>
<dbReference type="CDD" id="cd14016">
    <property type="entry name" value="STKc_CK1"/>
    <property type="match status" value="1"/>
</dbReference>
<evidence type="ECO:0000313" key="10">
    <source>
        <dbReference type="EnsemblPlants" id="Kaladp0024s0499.1.v1.1"/>
    </source>
</evidence>
<dbReference type="PROSITE" id="PS00107">
    <property type="entry name" value="PROTEIN_KINASE_ATP"/>
    <property type="match status" value="1"/>
</dbReference>
<keyword evidence="8" id="KW-0723">Serine/threonine-protein kinase</keyword>
<dbReference type="Pfam" id="PF00069">
    <property type="entry name" value="Pkinase"/>
    <property type="match status" value="1"/>
</dbReference>
<name>A0A7N0ZS86_KALFE</name>
<keyword evidence="4 7" id="KW-0547">Nucleotide-binding</keyword>
<dbReference type="InterPro" id="IPR017441">
    <property type="entry name" value="Protein_kinase_ATP_BS"/>
</dbReference>
<feature type="binding site" evidence="7">
    <location>
        <position position="38"/>
    </location>
    <ligand>
        <name>ATP</name>
        <dbReference type="ChEBI" id="CHEBI:30616"/>
    </ligand>
</feature>
<accession>A0A7N0ZS86</accession>
<proteinExistence type="inferred from homology"/>